<dbReference type="EMBL" id="FXTD01000006">
    <property type="protein sequence ID" value="SMO67677.1"/>
    <property type="molecule type" value="Genomic_DNA"/>
</dbReference>
<gene>
    <name evidence="2" type="ORF">SAMN06264867_106100</name>
</gene>
<name>A0A521D7I4_9EURY</name>
<evidence type="ECO:0000259" key="1">
    <source>
        <dbReference type="Pfam" id="PF19099"/>
    </source>
</evidence>
<dbReference type="InterPro" id="IPR043902">
    <property type="entry name" value="DUF5786"/>
</dbReference>
<organism evidence="2 3">
    <name type="scientific">Halorubrum cibi</name>
    <dbReference type="NCBI Taxonomy" id="413815"/>
    <lineage>
        <taxon>Archaea</taxon>
        <taxon>Methanobacteriati</taxon>
        <taxon>Methanobacteriota</taxon>
        <taxon>Stenosarchaea group</taxon>
        <taxon>Halobacteria</taxon>
        <taxon>Halobacteriales</taxon>
        <taxon>Haloferacaceae</taxon>
        <taxon>Halorubrum</taxon>
    </lineage>
</organism>
<proteinExistence type="predicted"/>
<dbReference type="Proteomes" id="UP000319712">
    <property type="component" value="Unassembled WGS sequence"/>
</dbReference>
<evidence type="ECO:0000313" key="2">
    <source>
        <dbReference type="EMBL" id="SMO67677.1"/>
    </source>
</evidence>
<evidence type="ECO:0000313" key="3">
    <source>
        <dbReference type="Proteomes" id="UP000319712"/>
    </source>
</evidence>
<reference evidence="2 3" key="1">
    <citation type="submission" date="2017-05" db="EMBL/GenBank/DDBJ databases">
        <authorList>
            <person name="Varghese N."/>
            <person name="Submissions S."/>
        </authorList>
    </citation>
    <scope>NUCLEOTIDE SEQUENCE [LARGE SCALE GENOMIC DNA]</scope>
    <source>
        <strain evidence="2 3">DSM 19504</strain>
    </source>
</reference>
<protein>
    <recommendedName>
        <fullName evidence="1">DUF5786 domain-containing protein</fullName>
    </recommendedName>
</protein>
<sequence>MGATAPCVWIALGATRGQRVFHYGPEVRDMGFGSYDESEQGSQDVDTDEDGAVNVHEHDHDGDVSVEGGADTDALVDRLGAMKEDEE</sequence>
<accession>A0A521D7I4</accession>
<feature type="domain" description="DUF5786" evidence="1">
    <location>
        <begin position="32"/>
        <end position="83"/>
    </location>
</feature>
<keyword evidence="3" id="KW-1185">Reference proteome</keyword>
<dbReference type="Pfam" id="PF19099">
    <property type="entry name" value="DUF5786"/>
    <property type="match status" value="1"/>
</dbReference>
<dbReference type="AlphaFoldDB" id="A0A521D7I4"/>